<dbReference type="HOGENOM" id="CLU_040220_3_0_1"/>
<accession>E3LFN5</accession>
<dbReference type="EMBL" id="DS268408">
    <property type="protein sequence ID" value="EFO85798.1"/>
    <property type="molecule type" value="Genomic_DNA"/>
</dbReference>
<protein>
    <recommendedName>
        <fullName evidence="1">F-box domain-containing protein</fullName>
    </recommendedName>
</protein>
<sequence length="312" mass="36088">MRILSLPLVITRAIFANFKLEELLFLSFCSKRFNYLIQSIQGHRLKQIKTITYIFSVGKVCISAETLFSLTLSEVNHGITQMGVFGMSIETPCCWKPLHCYSSYIYDKKERDYIIRGVHSCIQKFFGPSILYRVISENVLPTSLENIRSSFLKLPENTKPEELEACFENSPNQINIKLEGHLNGNLCSDSVIYEARNLDVDCFRIRESEILLHFKGEHLRCTNTFLYNPEIVEFLNAWNSDQRSENLKFLAIHSYFDLDKDQILGKVYHKSLNPPEFIKWNIRYKAYVVITQVSVHLAVYGSTGGHVNFESN</sequence>
<dbReference type="Pfam" id="PF00646">
    <property type="entry name" value="F-box"/>
    <property type="match status" value="1"/>
</dbReference>
<dbReference type="Proteomes" id="UP000008281">
    <property type="component" value="Unassembled WGS sequence"/>
</dbReference>
<name>E3LFN5_CAERE</name>
<dbReference type="AlphaFoldDB" id="E3LFN5"/>
<keyword evidence="3" id="KW-1185">Reference proteome</keyword>
<feature type="domain" description="F-box" evidence="1">
    <location>
        <begin position="1"/>
        <end position="48"/>
    </location>
</feature>
<gene>
    <name evidence="2" type="ORF">CRE_01821</name>
</gene>
<evidence type="ECO:0000313" key="3">
    <source>
        <dbReference type="Proteomes" id="UP000008281"/>
    </source>
</evidence>
<evidence type="ECO:0000313" key="2">
    <source>
        <dbReference type="EMBL" id="EFO85798.1"/>
    </source>
</evidence>
<dbReference type="PANTHER" id="PTHR21503">
    <property type="entry name" value="F-BOX-CONTAINING HYPOTHETICAL PROTEIN C.ELEGANS"/>
    <property type="match status" value="1"/>
</dbReference>
<dbReference type="InterPro" id="IPR001810">
    <property type="entry name" value="F-box_dom"/>
</dbReference>
<reference evidence="2" key="1">
    <citation type="submission" date="2007-07" db="EMBL/GenBank/DDBJ databases">
        <title>PCAP assembly of the Caenorhabditis remanei genome.</title>
        <authorList>
            <consortium name="The Caenorhabditis remanei Sequencing Consortium"/>
            <person name="Wilson R.K."/>
        </authorList>
    </citation>
    <scope>NUCLEOTIDE SEQUENCE [LARGE SCALE GENOMIC DNA]</scope>
    <source>
        <strain evidence="2">PB4641</strain>
    </source>
</reference>
<dbReference type="PROSITE" id="PS50181">
    <property type="entry name" value="FBOX"/>
    <property type="match status" value="1"/>
</dbReference>
<organism evidence="3">
    <name type="scientific">Caenorhabditis remanei</name>
    <name type="common">Caenorhabditis vulgaris</name>
    <dbReference type="NCBI Taxonomy" id="31234"/>
    <lineage>
        <taxon>Eukaryota</taxon>
        <taxon>Metazoa</taxon>
        <taxon>Ecdysozoa</taxon>
        <taxon>Nematoda</taxon>
        <taxon>Chromadorea</taxon>
        <taxon>Rhabditida</taxon>
        <taxon>Rhabditina</taxon>
        <taxon>Rhabditomorpha</taxon>
        <taxon>Rhabditoidea</taxon>
        <taxon>Rhabditidae</taxon>
        <taxon>Peloderinae</taxon>
        <taxon>Caenorhabditis</taxon>
    </lineage>
</organism>
<evidence type="ECO:0000259" key="1">
    <source>
        <dbReference type="PROSITE" id="PS50181"/>
    </source>
</evidence>
<dbReference type="InParanoid" id="E3LFN5"/>
<dbReference type="PANTHER" id="PTHR21503:SF8">
    <property type="entry name" value="F-BOX ASSOCIATED DOMAIN-CONTAINING PROTEIN-RELATED"/>
    <property type="match status" value="1"/>
</dbReference>
<proteinExistence type="predicted"/>